<dbReference type="HOGENOM" id="CLU_1803355_0_0_11"/>
<dbReference type="KEGG" id="fri:FraEuI1c_6418"/>
<dbReference type="Proteomes" id="UP000002484">
    <property type="component" value="Chromosome"/>
</dbReference>
<gene>
    <name evidence="1" type="ordered locus">FraEuI1c_6418</name>
</gene>
<accession>E3J735</accession>
<dbReference type="STRING" id="298654.FraEuI1c_6418"/>
<dbReference type="AlphaFoldDB" id="E3J735"/>
<proteinExistence type="predicted"/>
<dbReference type="EMBL" id="CP002299">
    <property type="protein sequence ID" value="ADP84399.1"/>
    <property type="molecule type" value="Genomic_DNA"/>
</dbReference>
<organism evidence="1 2">
    <name type="scientific">Pseudofrankia inefficax (strain DSM 45817 / CECT 9037 / DDB 130130 / EuI1c)</name>
    <name type="common">Frankia inefficax</name>
    <dbReference type="NCBI Taxonomy" id="298654"/>
    <lineage>
        <taxon>Bacteria</taxon>
        <taxon>Bacillati</taxon>
        <taxon>Actinomycetota</taxon>
        <taxon>Actinomycetes</taxon>
        <taxon>Frankiales</taxon>
        <taxon>Frankiaceae</taxon>
        <taxon>Pseudofrankia</taxon>
    </lineage>
</organism>
<keyword evidence="2" id="KW-1185">Reference proteome</keyword>
<dbReference type="OrthoDB" id="3667267at2"/>
<sequence length="143" mass="13976">MSARVKHVIVLPMPCTAGQLRAALAGLIDDAPLVDVALAGNDGKPITVEGLADVALVIGTAGGDPVATVATPGGDPVASRALAPAAAAARPTGRSKLAGLVAELPADDGRSARQLAEDLAAEAGIKPASARRYLTGLRAGGAS</sequence>
<reference evidence="1 2" key="1">
    <citation type="submission" date="2010-10" db="EMBL/GenBank/DDBJ databases">
        <title>Complete sequence of Frankia sp. EuI1c.</title>
        <authorList>
            <consortium name="US DOE Joint Genome Institute"/>
            <person name="Lucas S."/>
            <person name="Copeland A."/>
            <person name="Lapidus A."/>
            <person name="Cheng J.-F."/>
            <person name="Bruce D."/>
            <person name="Goodwin L."/>
            <person name="Pitluck S."/>
            <person name="Chertkov O."/>
            <person name="Detter J.C."/>
            <person name="Han C."/>
            <person name="Tapia R."/>
            <person name="Land M."/>
            <person name="Hauser L."/>
            <person name="Jeffries C."/>
            <person name="Kyrpides N."/>
            <person name="Ivanova N."/>
            <person name="Mikhailova N."/>
            <person name="Beauchemin N."/>
            <person name="Sen A."/>
            <person name="Sur S.A."/>
            <person name="Gtari M."/>
            <person name="Wall L."/>
            <person name="Tisa L."/>
            <person name="Woyke T."/>
        </authorList>
    </citation>
    <scope>NUCLEOTIDE SEQUENCE [LARGE SCALE GENOMIC DNA]</scope>
    <source>
        <strain evidence="2">DSM 45817 / CECT 9037 / EuI1c</strain>
    </source>
</reference>
<dbReference type="InParanoid" id="E3J735"/>
<protein>
    <submittedName>
        <fullName evidence="1">Uncharacterized protein</fullName>
    </submittedName>
</protein>
<name>E3J735_PSEI1</name>
<evidence type="ECO:0000313" key="1">
    <source>
        <dbReference type="EMBL" id="ADP84399.1"/>
    </source>
</evidence>
<dbReference type="RefSeq" id="WP_013427512.1">
    <property type="nucleotide sequence ID" value="NC_014666.1"/>
</dbReference>
<evidence type="ECO:0000313" key="2">
    <source>
        <dbReference type="Proteomes" id="UP000002484"/>
    </source>
</evidence>